<dbReference type="GO" id="GO:0004386">
    <property type="term" value="F:helicase activity"/>
    <property type="evidence" value="ECO:0007669"/>
    <property type="project" value="UniProtKB-KW"/>
</dbReference>
<sequence>MVSLGESEPLVKTDVLDAIMYAQTPEDRVLFPDKNIVTAFVNRSLNTEDAFPGAAVEPGKGVIFMNRNGGWNVEVHIYAKELMIGDKLATRYGLKFTCGEMVVLMDTETSEKFRPNLLISTKNLNKGLGGQVRHMSACMSLFESIAYFRALKMPVGKTVYTRTAELKTEPKLRSAYLIIDRQKMAPSGVRGQRQEDEDVEVQIRDLARPPAQALAHAQAALPVHGHPLGHCPKWEV</sequence>
<proteinExistence type="predicted"/>
<gene>
    <name evidence="1" type="ORF">AYO21_11811</name>
</gene>
<dbReference type="EMBL" id="LVKK01000185">
    <property type="protein sequence ID" value="OAG34043.1"/>
    <property type="molecule type" value="Genomic_DNA"/>
</dbReference>
<organism evidence="1 2">
    <name type="scientific">Fonsecaea monophora</name>
    <dbReference type="NCBI Taxonomy" id="254056"/>
    <lineage>
        <taxon>Eukaryota</taxon>
        <taxon>Fungi</taxon>
        <taxon>Dikarya</taxon>
        <taxon>Ascomycota</taxon>
        <taxon>Pezizomycotina</taxon>
        <taxon>Eurotiomycetes</taxon>
        <taxon>Chaetothyriomycetidae</taxon>
        <taxon>Chaetothyriales</taxon>
        <taxon>Herpotrichiellaceae</taxon>
        <taxon>Fonsecaea</taxon>
    </lineage>
</organism>
<dbReference type="OrthoDB" id="5424532at2759"/>
<keyword evidence="2" id="KW-1185">Reference proteome</keyword>
<evidence type="ECO:0000313" key="1">
    <source>
        <dbReference type="EMBL" id="OAG34043.1"/>
    </source>
</evidence>
<evidence type="ECO:0000313" key="2">
    <source>
        <dbReference type="Proteomes" id="UP000077002"/>
    </source>
</evidence>
<keyword evidence="1" id="KW-0067">ATP-binding</keyword>
<reference evidence="1 2" key="1">
    <citation type="submission" date="2016-03" db="EMBL/GenBank/DDBJ databases">
        <title>Draft genome sequence of the Fonsecaea monophora CBS 269.37.</title>
        <authorList>
            <person name="Bombassaro A."/>
            <person name="Vinicius W.A."/>
            <person name="De Hoog S."/>
            <person name="Sun J."/>
            <person name="Souza E.M."/>
            <person name="Raittz R.T."/>
            <person name="Costa F."/>
            <person name="Leao A.C."/>
            <person name="Tadra-Sfeir M.Z."/>
            <person name="Baura V."/>
            <person name="Balsanelli E."/>
            <person name="Pedrosa F.O."/>
            <person name="Moreno L.F."/>
            <person name="Steffens M.B."/>
            <person name="Xi L."/>
            <person name="Bocca A.L."/>
            <person name="Felipe M.S."/>
            <person name="Teixeira M."/>
            <person name="Telles Filho F.Q."/>
            <person name="Azevedo C.M."/>
            <person name="Gomes R."/>
            <person name="Vicente V.A."/>
        </authorList>
    </citation>
    <scope>NUCLEOTIDE SEQUENCE [LARGE SCALE GENOMIC DNA]</scope>
    <source>
        <strain evidence="1 2">CBS 269.37</strain>
    </source>
</reference>
<comment type="caution">
    <text evidence="1">The sequence shown here is derived from an EMBL/GenBank/DDBJ whole genome shotgun (WGS) entry which is preliminary data.</text>
</comment>
<accession>A0A177EPY0</accession>
<keyword evidence="1" id="KW-0347">Helicase</keyword>
<keyword evidence="1" id="KW-0547">Nucleotide-binding</keyword>
<dbReference type="AlphaFoldDB" id="A0A177EPY0"/>
<dbReference type="GeneID" id="34606898"/>
<dbReference type="RefSeq" id="XP_022505995.1">
    <property type="nucleotide sequence ID" value="XM_022661694.1"/>
</dbReference>
<keyword evidence="1" id="KW-0378">Hydrolase</keyword>
<protein>
    <submittedName>
        <fullName evidence="1">RuvB-like helicase 1</fullName>
    </submittedName>
</protein>
<dbReference type="Proteomes" id="UP000077002">
    <property type="component" value="Unassembled WGS sequence"/>
</dbReference>
<name>A0A177EPY0_9EURO</name>